<name>A0A9P7B4W3_RHOMI</name>
<dbReference type="PANTHER" id="PTHR28008">
    <property type="entry name" value="DOMAIN PROTEIN, PUTATIVE (AFU_ORTHOLOGUE AFUA_3G10980)-RELATED"/>
    <property type="match status" value="1"/>
</dbReference>
<reference evidence="3 4" key="1">
    <citation type="submission" date="2020-11" db="EMBL/GenBank/DDBJ databases">
        <title>Kefir isolates.</title>
        <authorList>
            <person name="Marcisauskas S."/>
            <person name="Kim Y."/>
            <person name="Blasche S."/>
        </authorList>
    </citation>
    <scope>NUCLEOTIDE SEQUENCE [LARGE SCALE GENOMIC DNA]</scope>
    <source>
        <strain evidence="3 4">KR</strain>
    </source>
</reference>
<dbReference type="PANTHER" id="PTHR28008:SF1">
    <property type="entry name" value="DOMAIN PROTEIN, PUTATIVE (AFU_ORTHOLOGUE AFUA_3G10980)-RELATED"/>
    <property type="match status" value="1"/>
</dbReference>
<dbReference type="EMBL" id="PUHQ01000048">
    <property type="protein sequence ID" value="KAG0659979.1"/>
    <property type="molecule type" value="Genomic_DNA"/>
</dbReference>
<keyword evidence="2" id="KW-0472">Membrane</keyword>
<dbReference type="AlphaFoldDB" id="A0A9P7B4W3"/>
<feature type="transmembrane region" description="Helical" evidence="2">
    <location>
        <begin position="94"/>
        <end position="113"/>
    </location>
</feature>
<organism evidence="3 4">
    <name type="scientific">Rhodotorula mucilaginosa</name>
    <name type="common">Yeast</name>
    <name type="synonym">Rhodotorula rubra</name>
    <dbReference type="NCBI Taxonomy" id="5537"/>
    <lineage>
        <taxon>Eukaryota</taxon>
        <taxon>Fungi</taxon>
        <taxon>Dikarya</taxon>
        <taxon>Basidiomycota</taxon>
        <taxon>Pucciniomycotina</taxon>
        <taxon>Microbotryomycetes</taxon>
        <taxon>Sporidiobolales</taxon>
        <taxon>Sporidiobolaceae</taxon>
        <taxon>Rhodotorula</taxon>
    </lineage>
</organism>
<feature type="compositionally biased region" description="Pro residues" evidence="1">
    <location>
        <begin position="312"/>
        <end position="330"/>
    </location>
</feature>
<keyword evidence="2" id="KW-0812">Transmembrane</keyword>
<proteinExistence type="predicted"/>
<evidence type="ECO:0000256" key="1">
    <source>
        <dbReference type="SAM" id="MobiDB-lite"/>
    </source>
</evidence>
<comment type="caution">
    <text evidence="3">The sequence shown here is derived from an EMBL/GenBank/DDBJ whole genome shotgun (WGS) entry which is preliminary data.</text>
</comment>
<feature type="compositionally biased region" description="Acidic residues" evidence="1">
    <location>
        <begin position="199"/>
        <end position="217"/>
    </location>
</feature>
<dbReference type="OrthoDB" id="63581at2759"/>
<feature type="compositionally biased region" description="Acidic residues" evidence="1">
    <location>
        <begin position="288"/>
        <end position="304"/>
    </location>
</feature>
<accession>A0A9P7B4W3</accession>
<dbReference type="Proteomes" id="UP000777482">
    <property type="component" value="Unassembled WGS sequence"/>
</dbReference>
<keyword evidence="2" id="KW-1133">Transmembrane helix</keyword>
<evidence type="ECO:0000313" key="3">
    <source>
        <dbReference type="EMBL" id="KAG0659979.1"/>
    </source>
</evidence>
<evidence type="ECO:0000313" key="4">
    <source>
        <dbReference type="Proteomes" id="UP000777482"/>
    </source>
</evidence>
<feature type="transmembrane region" description="Helical" evidence="2">
    <location>
        <begin position="155"/>
        <end position="174"/>
    </location>
</feature>
<evidence type="ECO:0000256" key="2">
    <source>
        <dbReference type="SAM" id="Phobius"/>
    </source>
</evidence>
<feature type="compositionally biased region" description="Low complexity" evidence="1">
    <location>
        <begin position="331"/>
        <end position="340"/>
    </location>
</feature>
<evidence type="ECO:0008006" key="5">
    <source>
        <dbReference type="Google" id="ProtNLM"/>
    </source>
</evidence>
<gene>
    <name evidence="3" type="ORF">C6P46_004780</name>
</gene>
<feature type="region of interest" description="Disordered" evidence="1">
    <location>
        <begin position="199"/>
        <end position="340"/>
    </location>
</feature>
<feature type="transmembrane region" description="Helical" evidence="2">
    <location>
        <begin position="125"/>
        <end position="143"/>
    </location>
</feature>
<feature type="compositionally biased region" description="Polar residues" evidence="1">
    <location>
        <begin position="266"/>
        <end position="281"/>
    </location>
</feature>
<feature type="transmembrane region" description="Helical" evidence="2">
    <location>
        <begin position="53"/>
        <end position="74"/>
    </location>
</feature>
<sequence length="340" mass="37260">MAPPIRLPGDPRSSTSSWTTPVRQSWTRLKQVRGLGDLARWSLRSFRLAHLPLRIRPALVLGTFLALLVLSLLGFHPTLASHLTPAAVPWSDKLLHFICFGIATALFYSCWVVEEHARRVTFWRYWNELVSLVGFTLVGGIGSEFVQALLPYKSFQIGDVVANLLGSGLAVLVMHHYSREARRAAELRRLYVHLDQISPEDDDDEDYDEEDSGDSLGDDDRNRDRRRRGNGAAAAATEAGLLRREMQESRGGGGGNNMRFARVDHSSGSNDSVANRKQQQALDPWSATDDEIFGLGDDDDDEEGGGGMLTTPPRPPGPPSLTVTPPPPAGPYSSTPAGPL</sequence>
<keyword evidence="4" id="KW-1185">Reference proteome</keyword>
<feature type="compositionally biased region" description="Low complexity" evidence="1">
    <location>
        <begin position="230"/>
        <end position="240"/>
    </location>
</feature>
<protein>
    <recommendedName>
        <fullName evidence="5">VanZ-like domain-containing protein</fullName>
    </recommendedName>
</protein>